<name>A0A9D9HIV8_9BACT</name>
<feature type="chain" id="PRO_5039545333" evidence="2">
    <location>
        <begin position="17"/>
        <end position="344"/>
    </location>
</feature>
<dbReference type="Gene3D" id="3.40.50.1820">
    <property type="entry name" value="alpha/beta hydrolase"/>
    <property type="match status" value="1"/>
</dbReference>
<evidence type="ECO:0000256" key="1">
    <source>
        <dbReference type="ARBA" id="ARBA00022801"/>
    </source>
</evidence>
<dbReference type="InterPro" id="IPR050300">
    <property type="entry name" value="GDXG_lipolytic_enzyme"/>
</dbReference>
<dbReference type="SUPFAM" id="SSF53474">
    <property type="entry name" value="alpha/beta-Hydrolases"/>
    <property type="match status" value="1"/>
</dbReference>
<feature type="signal peptide" evidence="2">
    <location>
        <begin position="1"/>
        <end position="16"/>
    </location>
</feature>
<reference evidence="4" key="2">
    <citation type="journal article" date="2021" name="PeerJ">
        <title>Extensive microbial diversity within the chicken gut microbiome revealed by metagenomics and culture.</title>
        <authorList>
            <person name="Gilroy R."/>
            <person name="Ravi A."/>
            <person name="Getino M."/>
            <person name="Pursley I."/>
            <person name="Horton D.L."/>
            <person name="Alikhan N.F."/>
            <person name="Baker D."/>
            <person name="Gharbi K."/>
            <person name="Hall N."/>
            <person name="Watson M."/>
            <person name="Adriaenssens E.M."/>
            <person name="Foster-Nyarko E."/>
            <person name="Jarju S."/>
            <person name="Secka A."/>
            <person name="Antonio M."/>
            <person name="Oren A."/>
            <person name="Chaudhuri R.R."/>
            <person name="La Ragione R."/>
            <person name="Hildebrand F."/>
            <person name="Pallen M.J."/>
        </authorList>
    </citation>
    <scope>NUCLEOTIDE SEQUENCE</scope>
    <source>
        <strain evidence="4">B1-20833</strain>
    </source>
</reference>
<evidence type="ECO:0000313" key="4">
    <source>
        <dbReference type="EMBL" id="MBO8452432.1"/>
    </source>
</evidence>
<dbReference type="Pfam" id="PF20434">
    <property type="entry name" value="BD-FAE"/>
    <property type="match status" value="1"/>
</dbReference>
<dbReference type="AlphaFoldDB" id="A0A9D9HIV8"/>
<sequence>MKMMIAATLACTFASAAVNELSAQPRTDFRPDETVLLYGEKLVDNTDPVVAKKVTSAGFTMEESNGLTGPEEINESGNIGNINVNARFDLYFPKKPNGQMVIVCPGGGYSIVSSYNEGVYVAEWLAERGITAAIVKYRLPNGHWNVPLADIQNTFRYCRVNAGKWGIDQIGVMGFSAGGHLAVTTSVMYADAETRPDFSVFIYPVVTFDTAVTHMGTHNQLIGEESAFTGRTGKTWEEWNRAERKYSGLERRYSLENQVSSDNAPVFIALCSDDTTVPAENSIRLYRSLLACKVPVEMHIYPSGGHGWGFSAEKYVGQGHDGFSYARNEFYDSLDRWLGSMRNR</sequence>
<keyword evidence="2" id="KW-0732">Signal</keyword>
<evidence type="ECO:0000313" key="5">
    <source>
        <dbReference type="Proteomes" id="UP000823661"/>
    </source>
</evidence>
<organism evidence="4 5">
    <name type="scientific">Candidatus Cryptobacteroides intestinavium</name>
    <dbReference type="NCBI Taxonomy" id="2840766"/>
    <lineage>
        <taxon>Bacteria</taxon>
        <taxon>Pseudomonadati</taxon>
        <taxon>Bacteroidota</taxon>
        <taxon>Bacteroidia</taxon>
        <taxon>Bacteroidales</taxon>
        <taxon>Candidatus Cryptobacteroides</taxon>
    </lineage>
</organism>
<proteinExistence type="predicted"/>
<dbReference type="Proteomes" id="UP000823661">
    <property type="component" value="Unassembled WGS sequence"/>
</dbReference>
<dbReference type="GO" id="GO:0016787">
    <property type="term" value="F:hydrolase activity"/>
    <property type="evidence" value="ECO:0007669"/>
    <property type="project" value="UniProtKB-KW"/>
</dbReference>
<dbReference type="InterPro" id="IPR029058">
    <property type="entry name" value="AB_hydrolase_fold"/>
</dbReference>
<reference evidence="4" key="1">
    <citation type="submission" date="2020-10" db="EMBL/GenBank/DDBJ databases">
        <authorList>
            <person name="Gilroy R."/>
        </authorList>
    </citation>
    <scope>NUCLEOTIDE SEQUENCE</scope>
    <source>
        <strain evidence="4">B1-20833</strain>
    </source>
</reference>
<dbReference type="InterPro" id="IPR049492">
    <property type="entry name" value="BD-FAE-like_dom"/>
</dbReference>
<protein>
    <submittedName>
        <fullName evidence="4">Alpha/beta hydrolase</fullName>
    </submittedName>
</protein>
<accession>A0A9D9HIV8</accession>
<evidence type="ECO:0000259" key="3">
    <source>
        <dbReference type="Pfam" id="PF20434"/>
    </source>
</evidence>
<comment type="caution">
    <text evidence="4">The sequence shown here is derived from an EMBL/GenBank/DDBJ whole genome shotgun (WGS) entry which is preliminary data.</text>
</comment>
<dbReference type="EMBL" id="JADIMI010000061">
    <property type="protein sequence ID" value="MBO8452432.1"/>
    <property type="molecule type" value="Genomic_DNA"/>
</dbReference>
<keyword evidence="1 4" id="KW-0378">Hydrolase</keyword>
<dbReference type="PANTHER" id="PTHR48081">
    <property type="entry name" value="AB HYDROLASE SUPERFAMILY PROTEIN C4A8.06C"/>
    <property type="match status" value="1"/>
</dbReference>
<feature type="domain" description="BD-FAE-like" evidence="3">
    <location>
        <begin position="89"/>
        <end position="289"/>
    </location>
</feature>
<evidence type="ECO:0000256" key="2">
    <source>
        <dbReference type="SAM" id="SignalP"/>
    </source>
</evidence>
<dbReference type="PANTHER" id="PTHR48081:SF6">
    <property type="entry name" value="PEPTIDASE S9 PROLYL OLIGOPEPTIDASE CATALYTIC DOMAIN-CONTAINING PROTEIN"/>
    <property type="match status" value="1"/>
</dbReference>
<gene>
    <name evidence="4" type="ORF">IAC06_06075</name>
</gene>